<gene>
    <name evidence="2" type="ORF">POCTA_138.1.T0470234</name>
    <name evidence="3" type="ORF">POCTA_138.1.T0470237</name>
</gene>
<evidence type="ECO:0000313" key="4">
    <source>
        <dbReference type="Proteomes" id="UP000683925"/>
    </source>
</evidence>
<keyword evidence="4" id="KW-1185">Reference proteome</keyword>
<dbReference type="OMA" id="PSCNPLH"/>
<keyword evidence="1" id="KW-0175">Coiled coil</keyword>
<accession>A0A8S1UN15</accession>
<dbReference type="OrthoDB" id="317187at2759"/>
<name>A0A8S1UN15_PAROT</name>
<reference evidence="3" key="1">
    <citation type="submission" date="2021-01" db="EMBL/GenBank/DDBJ databases">
        <authorList>
            <consortium name="Genoscope - CEA"/>
            <person name="William W."/>
        </authorList>
    </citation>
    <scope>NUCLEOTIDE SEQUENCE</scope>
</reference>
<dbReference type="Proteomes" id="UP000683925">
    <property type="component" value="Unassembled WGS sequence"/>
</dbReference>
<evidence type="ECO:0000313" key="3">
    <source>
        <dbReference type="EMBL" id="CAD8166005.1"/>
    </source>
</evidence>
<evidence type="ECO:0000313" key="2">
    <source>
        <dbReference type="EMBL" id="CAD8165999.1"/>
    </source>
</evidence>
<proteinExistence type="predicted"/>
<dbReference type="EMBL" id="CAJJDP010000047">
    <property type="protein sequence ID" value="CAD8165999.1"/>
    <property type="molecule type" value="Genomic_DNA"/>
</dbReference>
<dbReference type="AlphaFoldDB" id="A0A8S1UN15"/>
<feature type="coiled-coil region" evidence="1">
    <location>
        <begin position="92"/>
        <end position="119"/>
    </location>
</feature>
<dbReference type="EMBL" id="CAJJDP010000047">
    <property type="protein sequence ID" value="CAD8166005.1"/>
    <property type="molecule type" value="Genomic_DNA"/>
</dbReference>
<sequence>MNYETPHTQKMFAPLQPSTQMQSPYQQLFLLENRVPVDSQPQQAIQKKIKKILHIQQPPTLVKNKLPQKVDQQISKYVKGQNQYPMQNYYSIIDLIRQNQDLKNELTEIEKDILNYKSLVDIRTKK</sequence>
<protein>
    <submittedName>
        <fullName evidence="3">Uncharacterized protein</fullName>
    </submittedName>
</protein>
<evidence type="ECO:0000256" key="1">
    <source>
        <dbReference type="SAM" id="Coils"/>
    </source>
</evidence>
<comment type="caution">
    <text evidence="3">The sequence shown here is derived from an EMBL/GenBank/DDBJ whole genome shotgun (WGS) entry which is preliminary data.</text>
</comment>
<organism evidence="3 4">
    <name type="scientific">Paramecium octaurelia</name>
    <dbReference type="NCBI Taxonomy" id="43137"/>
    <lineage>
        <taxon>Eukaryota</taxon>
        <taxon>Sar</taxon>
        <taxon>Alveolata</taxon>
        <taxon>Ciliophora</taxon>
        <taxon>Intramacronucleata</taxon>
        <taxon>Oligohymenophorea</taxon>
        <taxon>Peniculida</taxon>
        <taxon>Parameciidae</taxon>
        <taxon>Paramecium</taxon>
    </lineage>
</organism>